<organism evidence="2 3">
    <name type="scientific">Petrolisthes manimaculis</name>
    <dbReference type="NCBI Taxonomy" id="1843537"/>
    <lineage>
        <taxon>Eukaryota</taxon>
        <taxon>Metazoa</taxon>
        <taxon>Ecdysozoa</taxon>
        <taxon>Arthropoda</taxon>
        <taxon>Crustacea</taxon>
        <taxon>Multicrustacea</taxon>
        <taxon>Malacostraca</taxon>
        <taxon>Eumalacostraca</taxon>
        <taxon>Eucarida</taxon>
        <taxon>Decapoda</taxon>
        <taxon>Pleocyemata</taxon>
        <taxon>Anomura</taxon>
        <taxon>Galatheoidea</taxon>
        <taxon>Porcellanidae</taxon>
        <taxon>Petrolisthes</taxon>
    </lineage>
</organism>
<accession>A0AAE1U5C3</accession>
<gene>
    <name evidence="2" type="ORF">Pmani_021386</name>
</gene>
<feature type="region of interest" description="Disordered" evidence="1">
    <location>
        <begin position="1"/>
        <end position="40"/>
    </location>
</feature>
<dbReference type="Proteomes" id="UP001292094">
    <property type="component" value="Unassembled WGS sequence"/>
</dbReference>
<dbReference type="AlphaFoldDB" id="A0AAE1U5C3"/>
<comment type="caution">
    <text evidence="2">The sequence shown here is derived from an EMBL/GenBank/DDBJ whole genome shotgun (WGS) entry which is preliminary data.</text>
</comment>
<dbReference type="EMBL" id="JAWZYT010002086">
    <property type="protein sequence ID" value="KAK4306800.1"/>
    <property type="molecule type" value="Genomic_DNA"/>
</dbReference>
<name>A0AAE1U5C3_9EUCA</name>
<evidence type="ECO:0000256" key="1">
    <source>
        <dbReference type="SAM" id="MobiDB-lite"/>
    </source>
</evidence>
<feature type="compositionally biased region" description="Pro residues" evidence="1">
    <location>
        <begin position="1"/>
        <end position="11"/>
    </location>
</feature>
<evidence type="ECO:0000313" key="3">
    <source>
        <dbReference type="Proteomes" id="UP001292094"/>
    </source>
</evidence>
<evidence type="ECO:0000313" key="2">
    <source>
        <dbReference type="EMBL" id="KAK4306800.1"/>
    </source>
</evidence>
<keyword evidence="3" id="KW-1185">Reference proteome</keyword>
<sequence>MPPSPPPPLPPTQQAGRQGRLYSGGILPTQGWRQDNATPPPSYTGLTIQHFIYVQCSKENEGIVSGCLLREMPAAYLVSVLLLAPIFTSARVPWPVHVLVDLVGVWGGGRRVWRSSRKSTLSNGKPRTPGRV</sequence>
<protein>
    <submittedName>
        <fullName evidence="2">Uncharacterized protein</fullName>
    </submittedName>
</protein>
<reference evidence="2" key="1">
    <citation type="submission" date="2023-11" db="EMBL/GenBank/DDBJ databases">
        <title>Genome assemblies of two species of porcelain crab, Petrolisthes cinctipes and Petrolisthes manimaculis (Anomura: Porcellanidae).</title>
        <authorList>
            <person name="Angst P."/>
        </authorList>
    </citation>
    <scope>NUCLEOTIDE SEQUENCE</scope>
    <source>
        <strain evidence="2">PB745_02</strain>
        <tissue evidence="2">Gill</tissue>
    </source>
</reference>
<proteinExistence type="predicted"/>